<dbReference type="PANTHER" id="PTHR43877:SF1">
    <property type="entry name" value="ACETYLTRANSFERASE"/>
    <property type="match status" value="1"/>
</dbReference>
<evidence type="ECO:0000313" key="5">
    <source>
        <dbReference type="Proteomes" id="UP000519897"/>
    </source>
</evidence>
<gene>
    <name evidence="4" type="ORF">GGQ72_000935</name>
</gene>
<dbReference type="RefSeq" id="WP_165136247.1">
    <property type="nucleotide sequence ID" value="NZ_CP049250.1"/>
</dbReference>
<name>A0A7W6LGD2_9HYPH</name>
<dbReference type="SUPFAM" id="SSF55729">
    <property type="entry name" value="Acyl-CoA N-acyltransferases (Nat)"/>
    <property type="match status" value="1"/>
</dbReference>
<dbReference type="Pfam" id="PF00583">
    <property type="entry name" value="Acetyltransf_1"/>
    <property type="match status" value="1"/>
</dbReference>
<dbReference type="Proteomes" id="UP000519897">
    <property type="component" value="Unassembled WGS sequence"/>
</dbReference>
<evidence type="ECO:0000313" key="4">
    <source>
        <dbReference type="EMBL" id="MBB4142436.1"/>
    </source>
</evidence>
<comment type="caution">
    <text evidence="4">The sequence shown here is derived from an EMBL/GenBank/DDBJ whole genome shotgun (WGS) entry which is preliminary data.</text>
</comment>
<dbReference type="PANTHER" id="PTHR43877">
    <property type="entry name" value="AMINOALKYLPHOSPHONATE N-ACETYLTRANSFERASE-RELATED-RELATED"/>
    <property type="match status" value="1"/>
</dbReference>
<keyword evidence="2" id="KW-0012">Acyltransferase</keyword>
<dbReference type="GO" id="GO:0016747">
    <property type="term" value="F:acyltransferase activity, transferring groups other than amino-acyl groups"/>
    <property type="evidence" value="ECO:0007669"/>
    <property type="project" value="InterPro"/>
</dbReference>
<dbReference type="InterPro" id="IPR050832">
    <property type="entry name" value="Bact_Acetyltransf"/>
</dbReference>
<evidence type="ECO:0000259" key="3">
    <source>
        <dbReference type="PROSITE" id="PS51186"/>
    </source>
</evidence>
<sequence>MTELSLHIRRAREEDLANLIKLFEEDEHGGHGDTSDEHAYDDYVKAFHIIDQSLNEQLYVAEQGGEVVASFQMAFLRTLRGRGGLNGIIEAVHTRSDRRGQGIGSKLLEFAVSEAKRRGCRLVQITHRSDRDGTRAFYEKAGFSPDFTGFRMHFK</sequence>
<protein>
    <submittedName>
        <fullName evidence="4">GNAT superfamily N-acetyltransferase</fullName>
    </submittedName>
</protein>
<dbReference type="EMBL" id="JACIEC010000001">
    <property type="protein sequence ID" value="MBB4142436.1"/>
    <property type="molecule type" value="Genomic_DNA"/>
</dbReference>
<dbReference type="InterPro" id="IPR000182">
    <property type="entry name" value="GNAT_dom"/>
</dbReference>
<evidence type="ECO:0000256" key="2">
    <source>
        <dbReference type="ARBA" id="ARBA00023315"/>
    </source>
</evidence>
<accession>A0A7W6LGD2</accession>
<dbReference type="PROSITE" id="PS51186">
    <property type="entry name" value="GNAT"/>
    <property type="match status" value="1"/>
</dbReference>
<feature type="domain" description="N-acetyltransferase" evidence="3">
    <location>
        <begin position="6"/>
        <end position="155"/>
    </location>
</feature>
<keyword evidence="5" id="KW-1185">Reference proteome</keyword>
<keyword evidence="1 4" id="KW-0808">Transferase</keyword>
<dbReference type="CDD" id="cd04301">
    <property type="entry name" value="NAT_SF"/>
    <property type="match status" value="1"/>
</dbReference>
<organism evidence="4 5">
    <name type="scientific">Rhizobium rhizoryzae</name>
    <dbReference type="NCBI Taxonomy" id="451876"/>
    <lineage>
        <taxon>Bacteria</taxon>
        <taxon>Pseudomonadati</taxon>
        <taxon>Pseudomonadota</taxon>
        <taxon>Alphaproteobacteria</taxon>
        <taxon>Hyphomicrobiales</taxon>
        <taxon>Rhizobiaceae</taxon>
        <taxon>Rhizobium/Agrobacterium group</taxon>
        <taxon>Rhizobium</taxon>
    </lineage>
</organism>
<evidence type="ECO:0000256" key="1">
    <source>
        <dbReference type="ARBA" id="ARBA00022679"/>
    </source>
</evidence>
<proteinExistence type="predicted"/>
<dbReference type="Gene3D" id="3.40.630.30">
    <property type="match status" value="1"/>
</dbReference>
<reference evidence="4 5" key="1">
    <citation type="submission" date="2020-08" db="EMBL/GenBank/DDBJ databases">
        <title>Genomic Encyclopedia of Type Strains, Phase IV (KMG-IV): sequencing the most valuable type-strain genomes for metagenomic binning, comparative biology and taxonomic classification.</title>
        <authorList>
            <person name="Goeker M."/>
        </authorList>
    </citation>
    <scope>NUCLEOTIDE SEQUENCE [LARGE SCALE GENOMIC DNA]</scope>
    <source>
        <strain evidence="4 5">DSM 29514</strain>
    </source>
</reference>
<dbReference type="AlphaFoldDB" id="A0A7W6LGD2"/>
<dbReference type="InterPro" id="IPR016181">
    <property type="entry name" value="Acyl_CoA_acyltransferase"/>
</dbReference>